<evidence type="ECO:0000256" key="3">
    <source>
        <dbReference type="PROSITE-ProRule" id="PRU00723"/>
    </source>
</evidence>
<feature type="compositionally biased region" description="Low complexity" evidence="4">
    <location>
        <begin position="324"/>
        <end position="335"/>
    </location>
</feature>
<dbReference type="CDD" id="cd07920">
    <property type="entry name" value="Pumilio"/>
    <property type="match status" value="1"/>
</dbReference>
<dbReference type="Pfam" id="PF00806">
    <property type="entry name" value="PUF"/>
    <property type="match status" value="8"/>
</dbReference>
<dbReference type="AlphaFoldDB" id="A0AAN7DJR5"/>
<feature type="repeat" description="Pumilio" evidence="2">
    <location>
        <begin position="419"/>
        <end position="455"/>
    </location>
</feature>
<dbReference type="EMBL" id="JASEJX010000012">
    <property type="protein sequence ID" value="KAK4518717.1"/>
    <property type="molecule type" value="Genomic_DNA"/>
</dbReference>
<dbReference type="PROSITE" id="PS50103">
    <property type="entry name" value="ZF_C3H1"/>
    <property type="match status" value="1"/>
</dbReference>
<proteinExistence type="predicted"/>
<evidence type="ECO:0000256" key="4">
    <source>
        <dbReference type="SAM" id="MobiDB-lite"/>
    </source>
</evidence>
<dbReference type="InterPro" id="IPR033133">
    <property type="entry name" value="PUM-HD"/>
</dbReference>
<feature type="compositionally biased region" description="Polar residues" evidence="4">
    <location>
        <begin position="665"/>
        <end position="678"/>
    </location>
</feature>
<dbReference type="Proteomes" id="UP001304243">
    <property type="component" value="Unassembled WGS sequence"/>
</dbReference>
<feature type="repeat" description="Pumilio" evidence="2">
    <location>
        <begin position="456"/>
        <end position="491"/>
    </location>
</feature>
<feature type="region of interest" description="Disordered" evidence="4">
    <location>
        <begin position="659"/>
        <end position="697"/>
    </location>
</feature>
<dbReference type="SUPFAM" id="SSF48371">
    <property type="entry name" value="ARM repeat"/>
    <property type="match status" value="1"/>
</dbReference>
<keyword evidence="3" id="KW-0863">Zinc-finger</keyword>
<comment type="caution">
    <text evidence="7">The sequence shown here is derived from an EMBL/GenBank/DDBJ whole genome shotgun (WGS) entry which is preliminary data.</text>
</comment>
<dbReference type="Gene3D" id="1.25.10.10">
    <property type="entry name" value="Leucine-rich Repeat Variant"/>
    <property type="match status" value="1"/>
</dbReference>
<dbReference type="SMART" id="SM00356">
    <property type="entry name" value="ZnF_C3H1"/>
    <property type="match status" value="1"/>
</dbReference>
<evidence type="ECO:0000313" key="7">
    <source>
        <dbReference type="EMBL" id="KAK4518717.1"/>
    </source>
</evidence>
<keyword evidence="1" id="KW-0677">Repeat</keyword>
<feature type="domain" description="C3H1-type" evidence="5">
    <location>
        <begin position="238"/>
        <end position="266"/>
    </location>
</feature>
<feature type="repeat" description="Pumilio" evidence="2">
    <location>
        <begin position="345"/>
        <end position="382"/>
    </location>
</feature>
<feature type="zinc finger region" description="C3H1-type" evidence="3">
    <location>
        <begin position="238"/>
        <end position="266"/>
    </location>
</feature>
<keyword evidence="8" id="KW-1185">Reference proteome</keyword>
<dbReference type="InterPro" id="IPR016024">
    <property type="entry name" value="ARM-type_fold"/>
</dbReference>
<sequence length="697" mass="79326">MVDNNDKNPKEALNHSIFDDPVDLFNFNQIQPSPSLTYAKMIQASRSVPGSRRNSNDDHTLDLLLGTKLSLNDRESGFSRKLPFAMTPQEPIGTFSQKQQRSLDEPEIPLFNPLLAKAKESPNRQYASLAPNVPSSASVASASNDDEYAGLFTMTNLDNQPAAPRPVVAPLNKPTHAVSPHPPPWIPPMTMMSPIHNDPMDQARRYSYGWHTKPPQQQPVQDRLVTSQSQNDLASMNFTRDVLCPQFQQFGFCPRHDMCPFVHNAFMPMQQTSVIPPPPPPTSSLYQHYTMNPTPLPSLQKNQFYPKKKNFDNNRRSDHHHQQHQQQHQQQQQQQDRFADAEIGDFVGKLYELCKDQNGCRFLQKKIEEKENGEKNLEIVFDEIHPHFTELMTDPFGNYLCQKMLEKCNHDQRTVIVETVAPELVKIALNMHGTRAVQKLIEYLSTPGQIKTVIAALTPNVVTLIKDLNGNHVIQKCLHRLSSDNNQFIYDAVCDHCIEVASHKHGCCVLQRCFDHATSAQKDQLVEEIARHALPLVQNPFGNYVVQYVLELGVTRYSESVIQQFVNHVCILSVQKFSSNVIENCIRTAQSPTRRLLIAELVNQSVMEKLLHDSFANYVVQTSLDFADEDQRAELVECIRPLLPTIRTTPYGKRIHSKIFRDTKSSGGNKPQSIQQQRPTKHDNFGHHFEQGEPSYQ</sequence>
<dbReference type="FunFam" id="1.25.10.10:FF:000237">
    <property type="entry name" value="Pumilio homolog 9"/>
    <property type="match status" value="1"/>
</dbReference>
<dbReference type="GO" id="GO:0005737">
    <property type="term" value="C:cytoplasm"/>
    <property type="evidence" value="ECO:0007669"/>
    <property type="project" value="TreeGrafter"/>
</dbReference>
<feature type="domain" description="PUM-HD" evidence="6">
    <location>
        <begin position="324"/>
        <end position="663"/>
    </location>
</feature>
<dbReference type="RefSeq" id="XP_064685383.1">
    <property type="nucleotide sequence ID" value="XM_064828181.1"/>
</dbReference>
<dbReference type="InterPro" id="IPR033712">
    <property type="entry name" value="Pumilio_RNA-bd"/>
</dbReference>
<evidence type="ECO:0000259" key="6">
    <source>
        <dbReference type="PROSITE" id="PS50303"/>
    </source>
</evidence>
<dbReference type="InterPro" id="IPR001313">
    <property type="entry name" value="Pumilio_RNA-bd_rpt"/>
</dbReference>
<evidence type="ECO:0000256" key="2">
    <source>
        <dbReference type="PROSITE-ProRule" id="PRU00317"/>
    </source>
</evidence>
<accession>A0AAN7DJR5</accession>
<name>A0AAN7DJR5_9FUNG</name>
<dbReference type="GO" id="GO:0008270">
    <property type="term" value="F:zinc ion binding"/>
    <property type="evidence" value="ECO:0007669"/>
    <property type="project" value="UniProtKB-KW"/>
</dbReference>
<feature type="repeat" description="Pumilio" evidence="2">
    <location>
        <begin position="600"/>
        <end position="637"/>
    </location>
</feature>
<feature type="region of interest" description="Disordered" evidence="4">
    <location>
        <begin position="273"/>
        <end position="338"/>
    </location>
</feature>
<evidence type="ECO:0000259" key="5">
    <source>
        <dbReference type="PROSITE" id="PS50103"/>
    </source>
</evidence>
<dbReference type="GeneID" id="89952625"/>
<dbReference type="GO" id="GO:0003729">
    <property type="term" value="F:mRNA binding"/>
    <property type="evidence" value="ECO:0007669"/>
    <property type="project" value="TreeGrafter"/>
</dbReference>
<feature type="repeat" description="Pumilio" evidence="2">
    <location>
        <begin position="564"/>
        <end position="599"/>
    </location>
</feature>
<protein>
    <submittedName>
        <fullName evidence="7">Uncharacterized protein</fullName>
    </submittedName>
</protein>
<dbReference type="PROSITE" id="PS50302">
    <property type="entry name" value="PUM"/>
    <property type="match status" value="8"/>
</dbReference>
<organism evidence="7 8">
    <name type="scientific">Mucor velutinosus</name>
    <dbReference type="NCBI Taxonomy" id="708070"/>
    <lineage>
        <taxon>Eukaryota</taxon>
        <taxon>Fungi</taxon>
        <taxon>Fungi incertae sedis</taxon>
        <taxon>Mucoromycota</taxon>
        <taxon>Mucoromycotina</taxon>
        <taxon>Mucoromycetes</taxon>
        <taxon>Mucorales</taxon>
        <taxon>Mucorineae</taxon>
        <taxon>Mucoraceae</taxon>
        <taxon>Mucor</taxon>
    </lineage>
</organism>
<feature type="repeat" description="Pumilio" evidence="2">
    <location>
        <begin position="492"/>
        <end position="527"/>
    </location>
</feature>
<dbReference type="PANTHER" id="PTHR12537">
    <property type="entry name" value="RNA BINDING PROTEIN PUMILIO-RELATED"/>
    <property type="match status" value="1"/>
</dbReference>
<feature type="compositionally biased region" description="Polar residues" evidence="4">
    <location>
        <begin position="283"/>
        <end position="303"/>
    </location>
</feature>
<dbReference type="SMART" id="SM00025">
    <property type="entry name" value="Pumilio"/>
    <property type="match status" value="8"/>
</dbReference>
<evidence type="ECO:0000256" key="1">
    <source>
        <dbReference type="ARBA" id="ARBA00022737"/>
    </source>
</evidence>
<keyword evidence="3" id="KW-0862">Zinc</keyword>
<keyword evidence="3" id="KW-0479">Metal-binding</keyword>
<dbReference type="InterPro" id="IPR011989">
    <property type="entry name" value="ARM-like"/>
</dbReference>
<gene>
    <name evidence="7" type="ORF">ATC70_008939</name>
</gene>
<feature type="repeat" description="Pumilio" evidence="2">
    <location>
        <begin position="383"/>
        <end position="418"/>
    </location>
</feature>
<feature type="compositionally biased region" description="Basic and acidic residues" evidence="4">
    <location>
        <begin position="680"/>
        <end position="691"/>
    </location>
</feature>
<dbReference type="InterPro" id="IPR000571">
    <property type="entry name" value="Znf_CCCH"/>
</dbReference>
<dbReference type="PANTHER" id="PTHR12537:SF13">
    <property type="entry name" value="PUMILIO HOMOLOGY DOMAIN FAMILY MEMBER 4"/>
    <property type="match status" value="1"/>
</dbReference>
<dbReference type="PROSITE" id="PS50303">
    <property type="entry name" value="PUM_HD"/>
    <property type="match status" value="1"/>
</dbReference>
<feature type="repeat" description="Pumilio" evidence="2">
    <location>
        <begin position="528"/>
        <end position="563"/>
    </location>
</feature>
<evidence type="ECO:0000313" key="8">
    <source>
        <dbReference type="Proteomes" id="UP001304243"/>
    </source>
</evidence>
<reference evidence="7 8" key="1">
    <citation type="submission" date="2022-11" db="EMBL/GenBank/DDBJ databases">
        <title>Mucor velutinosus strain NIH1002 WGS.</title>
        <authorList>
            <person name="Subramanian P."/>
            <person name="Mullikin J.C."/>
            <person name="Segre J.A."/>
            <person name="Zelazny A.M."/>
        </authorList>
    </citation>
    <scope>NUCLEOTIDE SEQUENCE [LARGE SCALE GENOMIC DNA]</scope>
    <source>
        <strain evidence="7 8">NIH1002</strain>
    </source>
</reference>
<dbReference type="GO" id="GO:0010608">
    <property type="term" value="P:post-transcriptional regulation of gene expression"/>
    <property type="evidence" value="ECO:0007669"/>
    <property type="project" value="TreeGrafter"/>
</dbReference>